<name>A0A261SUE0_9BORD</name>
<keyword evidence="3 5" id="KW-0460">Magnesium</keyword>
<dbReference type="EMBL" id="NEVL01000001">
    <property type="protein sequence ID" value="OZI40984.1"/>
    <property type="molecule type" value="Genomic_DNA"/>
</dbReference>
<evidence type="ECO:0000259" key="7">
    <source>
        <dbReference type="Pfam" id="PF03328"/>
    </source>
</evidence>
<evidence type="ECO:0000256" key="1">
    <source>
        <dbReference type="ARBA" id="ARBA00001946"/>
    </source>
</evidence>
<dbReference type="AlphaFoldDB" id="A0A261SUE0"/>
<keyword evidence="8" id="KW-0456">Lyase</keyword>
<dbReference type="PANTHER" id="PTHR32308:SF10">
    <property type="entry name" value="CITRATE LYASE SUBUNIT BETA"/>
    <property type="match status" value="1"/>
</dbReference>
<sequence length="298" mass="30949">MMTSVIRTALFVPANRPERIPKALAAHADAVIVDLEDAVEHLGKDAARESLCDFLGTHADARVWVRINDAATPWHEADLRACRGRANVTGILLPKAESLAQVRHVAQSGIPVIPIVETAQGLIDVAEVARTPGVARLAFGSLDYALDLGLSPDTDGADVVLDHARVQVLLHSRGAGLAQPLDGVFPGIQDTSGLRAAAMRARDMGFGGMLCIHPGQVPVIHEAFLPPLAEIDWARDVIRAAKENGLAAFKLDGKMVDAPVIARARRLLELAGEGAAGGPAAGGPAAGAPAAGAPAAPR</sequence>
<evidence type="ECO:0000256" key="6">
    <source>
        <dbReference type="SAM" id="MobiDB-lite"/>
    </source>
</evidence>
<evidence type="ECO:0000313" key="8">
    <source>
        <dbReference type="EMBL" id="OZI40984.1"/>
    </source>
</evidence>
<feature type="compositionally biased region" description="Gly residues" evidence="6">
    <location>
        <begin position="275"/>
        <end position="285"/>
    </location>
</feature>
<accession>A0A261SUE0</accession>
<comment type="caution">
    <text evidence="8">The sequence shown here is derived from an EMBL/GenBank/DDBJ whole genome shotgun (WGS) entry which is preliminary data.</text>
</comment>
<dbReference type="SUPFAM" id="SSF51621">
    <property type="entry name" value="Phosphoenolpyruvate/pyruvate domain"/>
    <property type="match status" value="1"/>
</dbReference>
<dbReference type="GO" id="GO:0000287">
    <property type="term" value="F:magnesium ion binding"/>
    <property type="evidence" value="ECO:0007669"/>
    <property type="project" value="TreeGrafter"/>
</dbReference>
<dbReference type="OrthoDB" id="348111at2"/>
<dbReference type="GO" id="GO:0016829">
    <property type="term" value="F:lyase activity"/>
    <property type="evidence" value="ECO:0007669"/>
    <property type="project" value="UniProtKB-KW"/>
</dbReference>
<feature type="region of interest" description="Disordered" evidence="6">
    <location>
        <begin position="275"/>
        <end position="298"/>
    </location>
</feature>
<feature type="compositionally biased region" description="Low complexity" evidence="6">
    <location>
        <begin position="286"/>
        <end position="298"/>
    </location>
</feature>
<gene>
    <name evidence="8" type="ORF">CEG14_04360</name>
</gene>
<evidence type="ECO:0000256" key="3">
    <source>
        <dbReference type="ARBA" id="ARBA00022842"/>
    </source>
</evidence>
<evidence type="ECO:0000256" key="4">
    <source>
        <dbReference type="PIRSR" id="PIRSR015582-1"/>
    </source>
</evidence>
<reference evidence="8 9" key="1">
    <citation type="submission" date="2017-05" db="EMBL/GenBank/DDBJ databases">
        <title>Complete and WGS of Bordetella genogroups.</title>
        <authorList>
            <person name="Spilker T."/>
            <person name="LiPuma J."/>
        </authorList>
    </citation>
    <scope>NUCLEOTIDE SEQUENCE [LARGE SCALE GENOMIC DNA]</scope>
    <source>
        <strain evidence="8 9">AU17610</strain>
    </source>
</reference>
<dbReference type="RefSeq" id="WP_094825096.1">
    <property type="nucleotide sequence ID" value="NZ_NEVL01000001.1"/>
</dbReference>
<feature type="domain" description="HpcH/HpaI aldolase/citrate lyase" evidence="7">
    <location>
        <begin position="7"/>
        <end position="214"/>
    </location>
</feature>
<dbReference type="PIRSF" id="PIRSF015582">
    <property type="entry name" value="Cit_lyase_B"/>
    <property type="match status" value="1"/>
</dbReference>
<feature type="binding site" evidence="4">
    <location>
        <position position="117"/>
    </location>
    <ligand>
        <name>substrate</name>
    </ligand>
</feature>
<dbReference type="Gene3D" id="3.20.20.60">
    <property type="entry name" value="Phosphoenolpyruvate-binding domains"/>
    <property type="match status" value="1"/>
</dbReference>
<feature type="binding site" evidence="5">
    <location>
        <position position="117"/>
    </location>
    <ligand>
        <name>Mg(2+)</name>
        <dbReference type="ChEBI" id="CHEBI:18420"/>
    </ligand>
</feature>
<evidence type="ECO:0000313" key="9">
    <source>
        <dbReference type="Proteomes" id="UP000217005"/>
    </source>
</evidence>
<keyword evidence="2 5" id="KW-0479">Metal-binding</keyword>
<dbReference type="Pfam" id="PF03328">
    <property type="entry name" value="HpcH_HpaI"/>
    <property type="match status" value="1"/>
</dbReference>
<proteinExistence type="predicted"/>
<dbReference type="InterPro" id="IPR005000">
    <property type="entry name" value="Aldolase/citrate-lyase_domain"/>
</dbReference>
<dbReference type="Proteomes" id="UP000217005">
    <property type="component" value="Unassembled WGS sequence"/>
</dbReference>
<feature type="binding site" evidence="4">
    <location>
        <position position="66"/>
    </location>
    <ligand>
        <name>substrate</name>
    </ligand>
</feature>
<comment type="cofactor">
    <cofactor evidence="1">
        <name>Mg(2+)</name>
        <dbReference type="ChEBI" id="CHEBI:18420"/>
    </cofactor>
</comment>
<dbReference type="InterPro" id="IPR011206">
    <property type="entry name" value="Citrate_lyase_beta/mcl1/mcl2"/>
</dbReference>
<feature type="binding site" evidence="5">
    <location>
        <position position="143"/>
    </location>
    <ligand>
        <name>Mg(2+)</name>
        <dbReference type="ChEBI" id="CHEBI:18420"/>
    </ligand>
</feature>
<dbReference type="GO" id="GO:0006107">
    <property type="term" value="P:oxaloacetate metabolic process"/>
    <property type="evidence" value="ECO:0007669"/>
    <property type="project" value="TreeGrafter"/>
</dbReference>
<protein>
    <submittedName>
        <fullName evidence="8">CoA ester lyase</fullName>
    </submittedName>
</protein>
<evidence type="ECO:0000256" key="2">
    <source>
        <dbReference type="ARBA" id="ARBA00022723"/>
    </source>
</evidence>
<dbReference type="InterPro" id="IPR015813">
    <property type="entry name" value="Pyrv/PenolPyrv_kinase-like_dom"/>
</dbReference>
<organism evidence="8 9">
    <name type="scientific">Bordetella genomosp. 1</name>
    <dbReference type="NCBI Taxonomy" id="1395607"/>
    <lineage>
        <taxon>Bacteria</taxon>
        <taxon>Pseudomonadati</taxon>
        <taxon>Pseudomonadota</taxon>
        <taxon>Betaproteobacteria</taxon>
        <taxon>Burkholderiales</taxon>
        <taxon>Alcaligenaceae</taxon>
        <taxon>Bordetella</taxon>
    </lineage>
</organism>
<dbReference type="InterPro" id="IPR040442">
    <property type="entry name" value="Pyrv_kinase-like_dom_sf"/>
</dbReference>
<dbReference type="PANTHER" id="PTHR32308">
    <property type="entry name" value="LYASE BETA SUBUNIT, PUTATIVE (AFU_ORTHOLOGUE AFUA_4G13030)-RELATED"/>
    <property type="match status" value="1"/>
</dbReference>
<evidence type="ECO:0000256" key="5">
    <source>
        <dbReference type="PIRSR" id="PIRSR015582-2"/>
    </source>
</evidence>